<evidence type="ECO:0000259" key="3">
    <source>
        <dbReference type="Pfam" id="PF07905"/>
    </source>
</evidence>
<dbReference type="RefSeq" id="WP_048634326.1">
    <property type="nucleotide sequence ID" value="NZ_CVQQ01000018.1"/>
</dbReference>
<dbReference type="AlphaFoldDB" id="A0A448IK90"/>
<feature type="domain" description="PucR C-terminal helix-turn-helix" evidence="4">
    <location>
        <begin position="468"/>
        <end position="524"/>
    </location>
</feature>
<name>A0A448IK90_MYCAU</name>
<dbReference type="PANTHER" id="PTHR33744">
    <property type="entry name" value="CARBOHYDRATE DIACID REGULATOR"/>
    <property type="match status" value="1"/>
</dbReference>
<dbReference type="InterPro" id="IPR025736">
    <property type="entry name" value="PucR_C-HTH_dom"/>
</dbReference>
<dbReference type="PANTHER" id="PTHR33744:SF1">
    <property type="entry name" value="DNA-BINDING TRANSCRIPTIONAL ACTIVATOR ADER"/>
    <property type="match status" value="1"/>
</dbReference>
<dbReference type="Pfam" id="PF07905">
    <property type="entry name" value="PucR"/>
    <property type="match status" value="1"/>
</dbReference>
<feature type="domain" description="CdaR GGDEF-like" evidence="5">
    <location>
        <begin position="274"/>
        <end position="411"/>
    </location>
</feature>
<evidence type="ECO:0000256" key="2">
    <source>
        <dbReference type="SAM" id="MobiDB-lite"/>
    </source>
</evidence>
<protein>
    <submittedName>
        <fullName evidence="6">Purine catabolism PurC domain-containing protein</fullName>
    </submittedName>
</protein>
<reference evidence="6 7" key="1">
    <citation type="submission" date="2018-12" db="EMBL/GenBank/DDBJ databases">
        <authorList>
            <consortium name="Pathogen Informatics"/>
        </authorList>
    </citation>
    <scope>NUCLEOTIDE SEQUENCE [LARGE SCALE GENOMIC DNA]</scope>
    <source>
        <strain evidence="6 7">NCTC10437</strain>
    </source>
</reference>
<evidence type="ECO:0000259" key="4">
    <source>
        <dbReference type="Pfam" id="PF13556"/>
    </source>
</evidence>
<evidence type="ECO:0000313" key="6">
    <source>
        <dbReference type="EMBL" id="VEG52818.1"/>
    </source>
</evidence>
<gene>
    <name evidence="6" type="ORF">NCTC10437_01647</name>
</gene>
<dbReference type="STRING" id="1791.GCA_001049355_04495"/>
<feature type="domain" description="Purine catabolism PurC-like" evidence="3">
    <location>
        <begin position="7"/>
        <end position="123"/>
    </location>
</feature>
<organism evidence="6 7">
    <name type="scientific">Mycolicibacterium aurum</name>
    <name type="common">Mycobacterium aurum</name>
    <dbReference type="NCBI Taxonomy" id="1791"/>
    <lineage>
        <taxon>Bacteria</taxon>
        <taxon>Bacillati</taxon>
        <taxon>Actinomycetota</taxon>
        <taxon>Actinomycetes</taxon>
        <taxon>Mycobacteriales</taxon>
        <taxon>Mycobacteriaceae</taxon>
        <taxon>Mycolicibacterium</taxon>
    </lineage>
</organism>
<evidence type="ECO:0000259" key="5">
    <source>
        <dbReference type="Pfam" id="PF17853"/>
    </source>
</evidence>
<sequence length="535" mass="57754">MPLTLAEVVALPVMTAGAPEVLSARHWNETIRWVHSSDLADLSTLLQGGELVLTTGAALARSPRKYLRRLAAAGAVGVVVELGSIIDELPGEVGIVAEEADIALVVLHRRIRFVELTEAVHRILVADQYEEVEFDRTVHRTFTELSMRRASMSTIVDAAARILEEPVVLEDLSHQALAVSSGVPADLLADWERRSRRSPGRSGDSEPWAVTGVGPRSQLWGRLVIPCAPSDTIRATTTLERAAAALAMHRMIEQDRTSVQHQAQSGLIDDVLRGRLSDDRDVAARAAALGLRSAAHYLPVNVRVARGPEMFDPVAGHRRNVALLDAVAHTVNASGHSGLFALRGDGEVGVVLALKNSRSVPGDKPLEALSIRIRAEVERVEGTDASVVALGPSAEHVTDAISGLAEAADIAEVALTMRGAGKPFYRASDVRLRGLIALLRDDRRLQRFAESELKALLSTDGSASPTNLTVLREYLRLAGNKAAVAERLHMSRPALYKRLRTIRDALGVDIDDGESMTSLHVALMIMENSGDQRPN</sequence>
<dbReference type="Pfam" id="PF13556">
    <property type="entry name" value="HTH_30"/>
    <property type="match status" value="1"/>
</dbReference>
<dbReference type="Gene3D" id="1.10.10.2840">
    <property type="entry name" value="PucR C-terminal helix-turn-helix domain"/>
    <property type="match status" value="1"/>
</dbReference>
<accession>A0A448IK90</accession>
<feature type="region of interest" description="Disordered" evidence="2">
    <location>
        <begin position="194"/>
        <end position="213"/>
    </location>
</feature>
<dbReference type="KEGG" id="mauu:NCTC10437_01647"/>
<comment type="similarity">
    <text evidence="1">Belongs to the CdaR family.</text>
</comment>
<dbReference type="InterPro" id="IPR012914">
    <property type="entry name" value="PucR_dom"/>
</dbReference>
<proteinExistence type="inferred from homology"/>
<evidence type="ECO:0000256" key="1">
    <source>
        <dbReference type="ARBA" id="ARBA00006754"/>
    </source>
</evidence>
<keyword evidence="7" id="KW-1185">Reference proteome</keyword>
<dbReference type="InterPro" id="IPR041522">
    <property type="entry name" value="CdaR_GGDEF"/>
</dbReference>
<dbReference type="Proteomes" id="UP000279306">
    <property type="component" value="Chromosome"/>
</dbReference>
<dbReference type="InterPro" id="IPR042070">
    <property type="entry name" value="PucR_C-HTH_sf"/>
</dbReference>
<evidence type="ECO:0000313" key="7">
    <source>
        <dbReference type="Proteomes" id="UP000279306"/>
    </source>
</evidence>
<dbReference type="EMBL" id="LR134356">
    <property type="protein sequence ID" value="VEG52818.1"/>
    <property type="molecule type" value="Genomic_DNA"/>
</dbReference>
<dbReference type="Pfam" id="PF17853">
    <property type="entry name" value="GGDEF_2"/>
    <property type="match status" value="1"/>
</dbReference>
<dbReference type="OrthoDB" id="2973014at2"/>
<dbReference type="InterPro" id="IPR051448">
    <property type="entry name" value="CdaR-like_regulators"/>
</dbReference>